<sequence>MAKETLQAPVKVLFVCLGNICRSPTADGVFQKKVKDAGLADQIIIDSAGTGGWHIGNPADPRASQHAAKRGYDMSQLRARKVADSDFEAFDYVLAMDADNLHDLQALCPDAYQDRVQLMLDYLPEDFPKPMTEVPDPYYGGEDGFELVLDLIEAASDNLLADIQQRLT</sequence>
<dbReference type="FunFam" id="3.40.50.2300:FF:000113">
    <property type="entry name" value="Low molecular weight protein-tyrosine-phosphatase"/>
    <property type="match status" value="1"/>
</dbReference>
<dbReference type="Gene3D" id="3.40.50.2300">
    <property type="match status" value="1"/>
</dbReference>
<evidence type="ECO:0000313" key="7">
    <source>
        <dbReference type="EMBL" id="MBB6521932.1"/>
    </source>
</evidence>
<dbReference type="AlphaFoldDB" id="A0A7X0JTM5"/>
<comment type="similarity">
    <text evidence="1">Belongs to the low molecular weight phosphotyrosine protein phosphatase family.</text>
</comment>
<gene>
    <name evidence="7" type="ORF">HNR48_002217</name>
</gene>
<dbReference type="Pfam" id="PF01451">
    <property type="entry name" value="LMWPc"/>
    <property type="match status" value="1"/>
</dbReference>
<dbReference type="InterPro" id="IPR050438">
    <property type="entry name" value="LMW_PTPase"/>
</dbReference>
<organism evidence="7 8">
    <name type="scientific">Pseudoteredinibacter isoporae</name>
    <dbReference type="NCBI Taxonomy" id="570281"/>
    <lineage>
        <taxon>Bacteria</taxon>
        <taxon>Pseudomonadati</taxon>
        <taxon>Pseudomonadota</taxon>
        <taxon>Gammaproteobacteria</taxon>
        <taxon>Cellvibrionales</taxon>
        <taxon>Cellvibrionaceae</taxon>
        <taxon>Pseudoteredinibacter</taxon>
    </lineage>
</organism>
<evidence type="ECO:0000256" key="4">
    <source>
        <dbReference type="ARBA" id="ARBA00022912"/>
    </source>
</evidence>
<keyword evidence="4" id="KW-0904">Protein phosphatase</keyword>
<dbReference type="InterPro" id="IPR023485">
    <property type="entry name" value="Ptyr_pPase"/>
</dbReference>
<dbReference type="FunCoup" id="A0A7X0JTM5">
    <property type="interactions" value="548"/>
</dbReference>
<comment type="caution">
    <text evidence="7">The sequence shown here is derived from an EMBL/GenBank/DDBJ whole genome shotgun (WGS) entry which is preliminary data.</text>
</comment>
<feature type="active site" evidence="5">
    <location>
        <position position="22"/>
    </location>
</feature>
<dbReference type="CDD" id="cd16343">
    <property type="entry name" value="LMWPTP"/>
    <property type="match status" value="1"/>
</dbReference>
<dbReference type="GO" id="GO:0004725">
    <property type="term" value="F:protein tyrosine phosphatase activity"/>
    <property type="evidence" value="ECO:0007669"/>
    <property type="project" value="UniProtKB-EC"/>
</dbReference>
<feature type="active site" description="Proton donor" evidence="5">
    <location>
        <position position="136"/>
    </location>
</feature>
<evidence type="ECO:0000256" key="2">
    <source>
        <dbReference type="ARBA" id="ARBA00013064"/>
    </source>
</evidence>
<dbReference type="PRINTS" id="PR00719">
    <property type="entry name" value="LMWPTPASE"/>
</dbReference>
<evidence type="ECO:0000313" key="8">
    <source>
        <dbReference type="Proteomes" id="UP000528457"/>
    </source>
</evidence>
<dbReference type="PANTHER" id="PTHR11717">
    <property type="entry name" value="LOW MOLECULAR WEIGHT PROTEIN TYROSINE PHOSPHATASE"/>
    <property type="match status" value="1"/>
</dbReference>
<dbReference type="EMBL" id="JACHHT010000002">
    <property type="protein sequence ID" value="MBB6521932.1"/>
    <property type="molecule type" value="Genomic_DNA"/>
</dbReference>
<dbReference type="InParanoid" id="A0A7X0JTM5"/>
<evidence type="ECO:0000256" key="3">
    <source>
        <dbReference type="ARBA" id="ARBA00022801"/>
    </source>
</evidence>
<dbReference type="SMART" id="SM00226">
    <property type="entry name" value="LMWPc"/>
    <property type="match status" value="1"/>
</dbReference>
<reference evidence="7 8" key="1">
    <citation type="submission" date="2020-08" db="EMBL/GenBank/DDBJ databases">
        <title>Genomic Encyclopedia of Type Strains, Phase IV (KMG-IV): sequencing the most valuable type-strain genomes for metagenomic binning, comparative biology and taxonomic classification.</title>
        <authorList>
            <person name="Goeker M."/>
        </authorList>
    </citation>
    <scope>NUCLEOTIDE SEQUENCE [LARGE SCALE GENOMIC DNA]</scope>
    <source>
        <strain evidence="7 8">DSM 22368</strain>
    </source>
</reference>
<dbReference type="SUPFAM" id="SSF52788">
    <property type="entry name" value="Phosphotyrosine protein phosphatases I"/>
    <property type="match status" value="1"/>
</dbReference>
<dbReference type="InterPro" id="IPR017867">
    <property type="entry name" value="Tyr_phospatase_low_mol_wt"/>
</dbReference>
<proteinExistence type="inferred from homology"/>
<evidence type="ECO:0000256" key="5">
    <source>
        <dbReference type="PIRSR" id="PIRSR617867-1"/>
    </source>
</evidence>
<evidence type="ECO:0000256" key="1">
    <source>
        <dbReference type="ARBA" id="ARBA00011063"/>
    </source>
</evidence>
<evidence type="ECO:0000259" key="6">
    <source>
        <dbReference type="SMART" id="SM00226"/>
    </source>
</evidence>
<dbReference type="PANTHER" id="PTHR11717:SF7">
    <property type="entry name" value="LOW MOLECULAR WEIGHT PHOSPHOTYROSINE PROTEIN PHOSPHATASE"/>
    <property type="match status" value="1"/>
</dbReference>
<name>A0A7X0JTM5_9GAMM</name>
<keyword evidence="3 7" id="KW-0378">Hydrolase</keyword>
<keyword evidence="8" id="KW-1185">Reference proteome</keyword>
<dbReference type="Proteomes" id="UP000528457">
    <property type="component" value="Unassembled WGS sequence"/>
</dbReference>
<feature type="active site" description="Nucleophile" evidence="5">
    <location>
        <position position="16"/>
    </location>
</feature>
<dbReference type="EC" id="3.1.3.48" evidence="2"/>
<protein>
    <recommendedName>
        <fullName evidence="2">protein-tyrosine-phosphatase</fullName>
        <ecNumber evidence="2">3.1.3.48</ecNumber>
    </recommendedName>
</protein>
<dbReference type="RefSeq" id="WP_184679373.1">
    <property type="nucleotide sequence ID" value="NZ_JAAONY010000002.1"/>
</dbReference>
<dbReference type="InterPro" id="IPR036196">
    <property type="entry name" value="Ptyr_pPase_sf"/>
</dbReference>
<feature type="domain" description="Phosphotyrosine protein phosphatase I" evidence="6">
    <location>
        <begin position="10"/>
        <end position="162"/>
    </location>
</feature>
<accession>A0A7X0JTM5</accession>